<evidence type="ECO:0000256" key="3">
    <source>
        <dbReference type="ARBA" id="ARBA00022737"/>
    </source>
</evidence>
<dbReference type="GO" id="GO:0031072">
    <property type="term" value="F:heat shock protein binding"/>
    <property type="evidence" value="ECO:0007669"/>
    <property type="project" value="TreeGrafter"/>
</dbReference>
<dbReference type="GO" id="GO:0005739">
    <property type="term" value="C:mitochondrion"/>
    <property type="evidence" value="ECO:0007669"/>
    <property type="project" value="TreeGrafter"/>
</dbReference>
<feature type="region of interest" description="Disordered" evidence="5">
    <location>
        <begin position="295"/>
        <end position="334"/>
    </location>
</feature>
<dbReference type="GO" id="GO:0005829">
    <property type="term" value="C:cytosol"/>
    <property type="evidence" value="ECO:0007669"/>
    <property type="project" value="TreeGrafter"/>
</dbReference>
<dbReference type="PANTHER" id="PTHR45984:SF2">
    <property type="entry name" value="MITOCHONDRIAL IMPORT RECEPTOR SUBUNIT TOM34"/>
    <property type="match status" value="1"/>
</dbReference>
<evidence type="ECO:0000256" key="5">
    <source>
        <dbReference type="SAM" id="MobiDB-lite"/>
    </source>
</evidence>
<dbReference type="InterPro" id="IPR019734">
    <property type="entry name" value="TPR_rpt"/>
</dbReference>
<evidence type="ECO:0000313" key="7">
    <source>
        <dbReference type="Proteomes" id="UP000261620"/>
    </source>
</evidence>
<evidence type="ECO:0000256" key="2">
    <source>
        <dbReference type="ARBA" id="ARBA00022490"/>
    </source>
</evidence>
<dbReference type="OMA" id="YSKWDKY"/>
<dbReference type="PANTHER" id="PTHR45984">
    <property type="entry name" value="RNA (RNA) POLYMERASE II ASSOCIATED PROTEIN HOMOLOG"/>
    <property type="match status" value="1"/>
</dbReference>
<keyword evidence="2" id="KW-0963">Cytoplasm</keyword>
<proteinExistence type="predicted"/>
<dbReference type="GO" id="GO:0006626">
    <property type="term" value="P:protein targeting to mitochondrion"/>
    <property type="evidence" value="ECO:0007669"/>
    <property type="project" value="TreeGrafter"/>
</dbReference>
<reference evidence="6" key="1">
    <citation type="submission" date="2025-08" db="UniProtKB">
        <authorList>
            <consortium name="Ensembl"/>
        </authorList>
    </citation>
    <scope>IDENTIFICATION</scope>
</reference>
<dbReference type="STRING" id="94237.ENSMMOP00000023899"/>
<comment type="subcellular location">
    <subcellularLocation>
        <location evidence="1">Cytoplasm</location>
    </subcellularLocation>
</comment>
<feature type="compositionally biased region" description="Basic and acidic residues" evidence="5">
    <location>
        <begin position="295"/>
        <end position="305"/>
    </location>
</feature>
<keyword evidence="3" id="KW-0677">Repeat</keyword>
<reference evidence="6" key="2">
    <citation type="submission" date="2025-09" db="UniProtKB">
        <authorList>
            <consortium name="Ensembl"/>
        </authorList>
    </citation>
    <scope>IDENTIFICATION</scope>
</reference>
<name>A0A3Q3XDK9_MOLML</name>
<accession>A0A3Q3XDK9</accession>
<dbReference type="SUPFAM" id="SSF48452">
    <property type="entry name" value="TPR-like"/>
    <property type="match status" value="1"/>
</dbReference>
<dbReference type="Ensembl" id="ENSMMOT00000024297.1">
    <property type="protein sequence ID" value="ENSMMOP00000023899.1"/>
    <property type="gene ID" value="ENSMMOG00000018180.1"/>
</dbReference>
<evidence type="ECO:0000256" key="4">
    <source>
        <dbReference type="ARBA" id="ARBA00022803"/>
    </source>
</evidence>
<sequence length="334" mass="37827">GAGAVPVEHLDYDYIGKCKDVKYLEKILRVLRSGSEGIYPHLIDFCESHLEKLEPRSRALRKENPVASVASLSKAERSQIVDELTVQETKKAEISQKQQSLFDDLVKESVPPIRGSNRSTSAPRGKRNSSKQPLPRDYQEWDKFDVEKECERIDGNVINNDPPAIINKAPANLKTEQEKLLLANRERDKGNEAFRATVLHSTLILAFHYRSLSILPTAAAHNNRAQAQINLKHWHKALADCQKVLQLEAGNMKALLRRATVYHHTDKFQLAAADLRTVLREEPHNAAAAQLLSQTEKKMKECQPEKRRKGKKILIEEVQEDDEEPSVKQTGEIV</sequence>
<keyword evidence="4" id="KW-0802">TPR repeat</keyword>
<dbReference type="AlphaFoldDB" id="A0A3Q3XDK9"/>
<dbReference type="Gene3D" id="1.25.40.10">
    <property type="entry name" value="Tetratricopeptide repeat domain"/>
    <property type="match status" value="1"/>
</dbReference>
<dbReference type="InterPro" id="IPR051982">
    <property type="entry name" value="CiliaryAsmbly_MitoImport"/>
</dbReference>
<feature type="region of interest" description="Disordered" evidence="5">
    <location>
        <begin position="110"/>
        <end position="138"/>
    </location>
</feature>
<dbReference type="SMART" id="SM00028">
    <property type="entry name" value="TPR"/>
    <property type="match status" value="2"/>
</dbReference>
<dbReference type="InterPro" id="IPR011990">
    <property type="entry name" value="TPR-like_helical_dom_sf"/>
</dbReference>
<keyword evidence="7" id="KW-1185">Reference proteome</keyword>
<organism evidence="6 7">
    <name type="scientific">Mola mola</name>
    <name type="common">Ocean sunfish</name>
    <name type="synonym">Tetraodon mola</name>
    <dbReference type="NCBI Taxonomy" id="94237"/>
    <lineage>
        <taxon>Eukaryota</taxon>
        <taxon>Metazoa</taxon>
        <taxon>Chordata</taxon>
        <taxon>Craniata</taxon>
        <taxon>Vertebrata</taxon>
        <taxon>Euteleostomi</taxon>
        <taxon>Actinopterygii</taxon>
        <taxon>Neopterygii</taxon>
        <taxon>Teleostei</taxon>
        <taxon>Neoteleostei</taxon>
        <taxon>Acanthomorphata</taxon>
        <taxon>Eupercaria</taxon>
        <taxon>Tetraodontiformes</taxon>
        <taxon>Molidae</taxon>
        <taxon>Mola</taxon>
    </lineage>
</organism>
<dbReference type="Proteomes" id="UP000261620">
    <property type="component" value="Unplaced"/>
</dbReference>
<evidence type="ECO:0000256" key="1">
    <source>
        <dbReference type="ARBA" id="ARBA00004496"/>
    </source>
</evidence>
<evidence type="ECO:0000313" key="6">
    <source>
        <dbReference type="Ensembl" id="ENSMMOP00000023899.1"/>
    </source>
</evidence>
<protein>
    <submittedName>
        <fullName evidence="6">Uncharacterized protein</fullName>
    </submittedName>
</protein>